<dbReference type="AlphaFoldDB" id="A0A0K9F2K9"/>
<evidence type="ECO:0000313" key="2">
    <source>
        <dbReference type="EMBL" id="KMY28401.1"/>
    </source>
</evidence>
<dbReference type="PATRIC" id="fig|582475.4.peg.4894"/>
<proteinExistence type="predicted"/>
<protein>
    <submittedName>
        <fullName evidence="2">Uncharacterized protein</fullName>
    </submittedName>
</protein>
<dbReference type="Proteomes" id="UP000037326">
    <property type="component" value="Unassembled WGS sequence"/>
</dbReference>
<feature type="transmembrane region" description="Helical" evidence="1">
    <location>
        <begin position="20"/>
        <end position="39"/>
    </location>
</feature>
<keyword evidence="1" id="KW-1133">Transmembrane helix</keyword>
<dbReference type="RefSeq" id="WP_049669158.1">
    <property type="nucleotide sequence ID" value="NZ_JBIVOC010000014.1"/>
</dbReference>
<name>A0A0K9F2K9_9BACI</name>
<sequence>MKHLMYQFLYFPEDKSGYVPAAFEFLIMLILCIVVFTVFRKISKKQEMKSKELEARILSEKNNTNNQQNI</sequence>
<evidence type="ECO:0000313" key="3">
    <source>
        <dbReference type="Proteomes" id="UP000037326"/>
    </source>
</evidence>
<dbReference type="OrthoDB" id="2390218at2"/>
<accession>A0A0K9F2K9</accession>
<reference evidence="3" key="1">
    <citation type="submission" date="2015-07" db="EMBL/GenBank/DDBJ databases">
        <authorList>
            <consortium name="Consortium for Microbial Forensics and Genomics (microFORGE)"/>
            <person name="Knight B.M."/>
            <person name="Roberts D.P."/>
            <person name="Lin D."/>
            <person name="Hari K."/>
            <person name="Fletcher J."/>
            <person name="Melcher U."/>
            <person name="Blagden T."/>
            <person name="Winegar R.A."/>
        </authorList>
    </citation>
    <scope>NUCLEOTIDE SEQUENCE [LARGE SCALE GENOMIC DNA]</scope>
    <source>
        <strain evidence="3">DSM 23493</strain>
    </source>
</reference>
<evidence type="ECO:0000256" key="1">
    <source>
        <dbReference type="SAM" id="Phobius"/>
    </source>
</evidence>
<keyword evidence="1" id="KW-0812">Transmembrane</keyword>
<dbReference type="EMBL" id="LFXJ01000013">
    <property type="protein sequence ID" value="KMY28401.1"/>
    <property type="molecule type" value="Genomic_DNA"/>
</dbReference>
<keyword evidence="1" id="KW-0472">Membrane</keyword>
<organism evidence="2 3">
    <name type="scientific">Lysinibacillus xylanilyticus</name>
    <dbReference type="NCBI Taxonomy" id="582475"/>
    <lineage>
        <taxon>Bacteria</taxon>
        <taxon>Bacillati</taxon>
        <taxon>Bacillota</taxon>
        <taxon>Bacilli</taxon>
        <taxon>Bacillales</taxon>
        <taxon>Bacillaceae</taxon>
        <taxon>Lysinibacillus</taxon>
    </lineage>
</organism>
<gene>
    <name evidence="2" type="ORF">ACZ11_24585</name>
</gene>
<dbReference type="GeneID" id="96601372"/>
<comment type="caution">
    <text evidence="2">The sequence shown here is derived from an EMBL/GenBank/DDBJ whole genome shotgun (WGS) entry which is preliminary data.</text>
</comment>